<comment type="caution">
    <text evidence="1">The sequence shown here is derived from an EMBL/GenBank/DDBJ whole genome shotgun (WGS) entry which is preliminary data.</text>
</comment>
<keyword evidence="1" id="KW-0966">Cell projection</keyword>
<reference evidence="1 2" key="1">
    <citation type="journal article" date="2021" name="Elife">
        <title>Chloroplast acquisition without the gene transfer in kleptoplastic sea slugs, Plakobranchus ocellatus.</title>
        <authorList>
            <person name="Maeda T."/>
            <person name="Takahashi S."/>
            <person name="Yoshida T."/>
            <person name="Shimamura S."/>
            <person name="Takaki Y."/>
            <person name="Nagai Y."/>
            <person name="Toyoda A."/>
            <person name="Suzuki Y."/>
            <person name="Arimoto A."/>
            <person name="Ishii H."/>
            <person name="Satoh N."/>
            <person name="Nishiyama T."/>
            <person name="Hasebe M."/>
            <person name="Maruyama T."/>
            <person name="Minagawa J."/>
            <person name="Obokata J."/>
            <person name="Shigenobu S."/>
        </authorList>
    </citation>
    <scope>NUCLEOTIDE SEQUENCE [LARGE SCALE GENOMIC DNA]</scope>
</reference>
<dbReference type="EMBL" id="BLXT01003772">
    <property type="protein sequence ID" value="GFO06376.1"/>
    <property type="molecule type" value="Genomic_DNA"/>
</dbReference>
<gene>
    <name evidence="1" type="ORF">PoB_003288100</name>
</gene>
<accession>A0AAV4AIE0</accession>
<evidence type="ECO:0000313" key="1">
    <source>
        <dbReference type="EMBL" id="GFO06376.1"/>
    </source>
</evidence>
<protein>
    <submittedName>
        <fullName evidence="1">Flagellar protein flil</fullName>
    </submittedName>
</protein>
<dbReference type="AlphaFoldDB" id="A0AAV4AIE0"/>
<sequence>MLPILYLKIKLSSPLHPITSVTVFKTTTKTKPNRRWVRRNVYKRKQTLFNTANATDISLSSHILTDPQTQLLSHDLNFCPTPHHINHIELSEDIHRFCRRLRLAEFFYDEENTTPINHFLHFVRSRIPLLLVLVDIQL</sequence>
<organism evidence="1 2">
    <name type="scientific">Plakobranchus ocellatus</name>
    <dbReference type="NCBI Taxonomy" id="259542"/>
    <lineage>
        <taxon>Eukaryota</taxon>
        <taxon>Metazoa</taxon>
        <taxon>Spiralia</taxon>
        <taxon>Lophotrochozoa</taxon>
        <taxon>Mollusca</taxon>
        <taxon>Gastropoda</taxon>
        <taxon>Heterobranchia</taxon>
        <taxon>Euthyneura</taxon>
        <taxon>Panpulmonata</taxon>
        <taxon>Sacoglossa</taxon>
        <taxon>Placobranchoidea</taxon>
        <taxon>Plakobranchidae</taxon>
        <taxon>Plakobranchus</taxon>
    </lineage>
</organism>
<name>A0AAV4AIE0_9GAST</name>
<keyword evidence="1" id="KW-0282">Flagellum</keyword>
<dbReference type="Proteomes" id="UP000735302">
    <property type="component" value="Unassembled WGS sequence"/>
</dbReference>
<evidence type="ECO:0000313" key="2">
    <source>
        <dbReference type="Proteomes" id="UP000735302"/>
    </source>
</evidence>
<proteinExistence type="predicted"/>
<keyword evidence="2" id="KW-1185">Reference proteome</keyword>
<keyword evidence="1" id="KW-0969">Cilium</keyword>